<proteinExistence type="inferred from homology"/>
<evidence type="ECO:0000256" key="4">
    <source>
        <dbReference type="ARBA" id="ARBA00023170"/>
    </source>
</evidence>
<evidence type="ECO:0000256" key="2">
    <source>
        <dbReference type="ARBA" id="ARBA00022614"/>
    </source>
</evidence>
<keyword evidence="5" id="KW-0472">Membrane</keyword>
<dbReference type="InterPro" id="IPR051502">
    <property type="entry name" value="RLP_Defense_Trigger"/>
</dbReference>
<sequence>MNEFSNLFPHNIGQILPHLQYMNISNNDFEGNLPASLGNMRSMEHLDISHNGFHGNLPDSFVKGCYSISVLKLSHNKLSGEVFPEPANFTDILVLSMDNNLFTGKVGKGLRSFKELVLLDISDNNLTGVIPSWIGEFQHLSMLLLSNNLLEGEIPISLFNLSYLGLLDLSANMLSGDIPPHVNSERRVVLLLHDNNFSKGIPDTLLLNVSILDMRNNRLSGNIPEFINTQNISILLLRGNNFTGRIPHQLCGLSNIHLLDLANNGLSGSIPSCLSNISFGSGKEDTSNDFDFVYGIFNGLTTISPSLGHRGNDVGAYFRSLVVLEQFSMDYLASFLTKIEFPTKHRYDSYMGGNLLELCGLDLSQNKLSGEIPVEIGGDLLKLHALNLSHNYLSGEIPRSFSGLKTVESLDLSFNRLHGEIPPQLSELSSLGVFKVSYNNLSGVIPQGGHLSTFDANSYVGNPFLCGKPTNKSCNSNNIQEPDDEVEDDEYTIDMVSFYWSLAAAYVTILLGVIASLSFDSPWSRAWFNLVDAFLRKVRYLFWC</sequence>
<accession>A0A816WZ81</accession>
<gene>
    <name evidence="6" type="ORF">DARMORV10_A02P19170.1</name>
</gene>
<keyword evidence="5" id="KW-0812">Transmembrane</keyword>
<dbReference type="EMBL" id="HG994356">
    <property type="protein sequence ID" value="CAF2139901.1"/>
    <property type="molecule type" value="Genomic_DNA"/>
</dbReference>
<comment type="similarity">
    <text evidence="1">Belongs to the RLP family.</text>
</comment>
<dbReference type="InterPro" id="IPR001611">
    <property type="entry name" value="Leu-rich_rpt"/>
</dbReference>
<dbReference type="PANTHER" id="PTHR48062">
    <property type="entry name" value="RECEPTOR-LIKE PROTEIN 14"/>
    <property type="match status" value="1"/>
</dbReference>
<dbReference type="InterPro" id="IPR032675">
    <property type="entry name" value="LRR_dom_sf"/>
</dbReference>
<dbReference type="Gene3D" id="3.80.10.10">
    <property type="entry name" value="Ribonuclease Inhibitor"/>
    <property type="match status" value="2"/>
</dbReference>
<protein>
    <submittedName>
        <fullName evidence="6">(rape) hypothetical protein</fullName>
    </submittedName>
</protein>
<dbReference type="Proteomes" id="UP001295469">
    <property type="component" value="Chromosome A02"/>
</dbReference>
<evidence type="ECO:0000256" key="1">
    <source>
        <dbReference type="ARBA" id="ARBA00009592"/>
    </source>
</evidence>
<dbReference type="Pfam" id="PF13855">
    <property type="entry name" value="LRR_8"/>
    <property type="match status" value="1"/>
</dbReference>
<dbReference type="SUPFAM" id="SSF52047">
    <property type="entry name" value="RNI-like"/>
    <property type="match status" value="1"/>
</dbReference>
<dbReference type="PANTHER" id="PTHR48062:SF74">
    <property type="entry name" value="LEUCINE-RICH REPEAT-CONTAINING N-TERMINAL PLANT-TYPE DOMAIN-CONTAINING PROTEIN"/>
    <property type="match status" value="1"/>
</dbReference>
<evidence type="ECO:0000256" key="3">
    <source>
        <dbReference type="ARBA" id="ARBA00022737"/>
    </source>
</evidence>
<dbReference type="Pfam" id="PF00560">
    <property type="entry name" value="LRR_1"/>
    <property type="match status" value="6"/>
</dbReference>
<evidence type="ECO:0000313" key="6">
    <source>
        <dbReference type="EMBL" id="CAF2139901.1"/>
    </source>
</evidence>
<keyword evidence="2" id="KW-0433">Leucine-rich repeat</keyword>
<organism evidence="6">
    <name type="scientific">Brassica napus</name>
    <name type="common">Rape</name>
    <dbReference type="NCBI Taxonomy" id="3708"/>
    <lineage>
        <taxon>Eukaryota</taxon>
        <taxon>Viridiplantae</taxon>
        <taxon>Streptophyta</taxon>
        <taxon>Embryophyta</taxon>
        <taxon>Tracheophyta</taxon>
        <taxon>Spermatophyta</taxon>
        <taxon>Magnoliopsida</taxon>
        <taxon>eudicotyledons</taxon>
        <taxon>Gunneridae</taxon>
        <taxon>Pentapetalae</taxon>
        <taxon>rosids</taxon>
        <taxon>malvids</taxon>
        <taxon>Brassicales</taxon>
        <taxon>Brassicaceae</taxon>
        <taxon>Brassiceae</taxon>
        <taxon>Brassica</taxon>
    </lineage>
</organism>
<feature type="transmembrane region" description="Helical" evidence="5">
    <location>
        <begin position="498"/>
        <end position="519"/>
    </location>
</feature>
<evidence type="ECO:0000256" key="5">
    <source>
        <dbReference type="SAM" id="Phobius"/>
    </source>
</evidence>
<reference evidence="6" key="1">
    <citation type="submission" date="2021-01" db="EMBL/GenBank/DDBJ databases">
        <authorList>
            <consortium name="Genoscope - CEA"/>
            <person name="William W."/>
        </authorList>
    </citation>
    <scope>NUCLEOTIDE SEQUENCE</scope>
</reference>
<name>A0A816WZ81_BRANA</name>
<keyword evidence="4" id="KW-0675">Receptor</keyword>
<keyword evidence="3" id="KW-0677">Repeat</keyword>
<dbReference type="AlphaFoldDB" id="A0A816WZ81"/>
<keyword evidence="5" id="KW-1133">Transmembrane helix</keyword>